<organism evidence="2 3">
    <name type="scientific">Streptomyces ramulosus</name>
    <dbReference type="NCBI Taxonomy" id="47762"/>
    <lineage>
        <taxon>Bacteria</taxon>
        <taxon>Bacillati</taxon>
        <taxon>Actinomycetota</taxon>
        <taxon>Actinomycetes</taxon>
        <taxon>Kitasatosporales</taxon>
        <taxon>Streptomycetaceae</taxon>
        <taxon>Streptomyces</taxon>
    </lineage>
</organism>
<sequence>MSHGGDEIAPALPHPGAPGAPPATKLLAPGLVDRARNPVTGLAAATATAGGRTTRT</sequence>
<reference evidence="3" key="1">
    <citation type="journal article" date="2019" name="Int. J. Syst. Evol. Microbiol.">
        <title>The Global Catalogue of Microorganisms (GCM) 10K type strain sequencing project: providing services to taxonomists for standard genome sequencing and annotation.</title>
        <authorList>
            <consortium name="The Broad Institute Genomics Platform"/>
            <consortium name="The Broad Institute Genome Sequencing Center for Infectious Disease"/>
            <person name="Wu L."/>
            <person name="Ma J."/>
        </authorList>
    </citation>
    <scope>NUCLEOTIDE SEQUENCE [LARGE SCALE GENOMIC DNA]</scope>
    <source>
        <strain evidence="3">CGMCC 1.15809</strain>
    </source>
</reference>
<dbReference type="EMBL" id="JBHSPW010000001">
    <property type="protein sequence ID" value="MFC5891597.1"/>
    <property type="molecule type" value="Genomic_DNA"/>
</dbReference>
<dbReference type="RefSeq" id="WP_351320953.1">
    <property type="nucleotide sequence ID" value="NZ_JBHSPW010000001.1"/>
</dbReference>
<protein>
    <submittedName>
        <fullName evidence="2">Uncharacterized protein</fullName>
    </submittedName>
</protein>
<accession>A0ABW1FCE1</accession>
<name>A0ABW1FCE1_9ACTN</name>
<proteinExistence type="predicted"/>
<evidence type="ECO:0000313" key="2">
    <source>
        <dbReference type="EMBL" id="MFC5891597.1"/>
    </source>
</evidence>
<evidence type="ECO:0000313" key="3">
    <source>
        <dbReference type="Proteomes" id="UP001596241"/>
    </source>
</evidence>
<feature type="region of interest" description="Disordered" evidence="1">
    <location>
        <begin position="1"/>
        <end position="26"/>
    </location>
</feature>
<dbReference type="Proteomes" id="UP001596241">
    <property type="component" value="Unassembled WGS sequence"/>
</dbReference>
<feature type="compositionally biased region" description="Low complexity" evidence="1">
    <location>
        <begin position="43"/>
        <end position="56"/>
    </location>
</feature>
<comment type="caution">
    <text evidence="2">The sequence shown here is derived from an EMBL/GenBank/DDBJ whole genome shotgun (WGS) entry which is preliminary data.</text>
</comment>
<feature type="compositionally biased region" description="Pro residues" evidence="1">
    <location>
        <begin position="12"/>
        <end position="21"/>
    </location>
</feature>
<evidence type="ECO:0000256" key="1">
    <source>
        <dbReference type="SAM" id="MobiDB-lite"/>
    </source>
</evidence>
<feature type="region of interest" description="Disordered" evidence="1">
    <location>
        <begin position="37"/>
        <end position="56"/>
    </location>
</feature>
<gene>
    <name evidence="2" type="ORF">ACFP3M_01970</name>
</gene>
<keyword evidence="3" id="KW-1185">Reference proteome</keyword>